<proteinExistence type="predicted"/>
<dbReference type="SMART" id="SM00460">
    <property type="entry name" value="TGc"/>
    <property type="match status" value="1"/>
</dbReference>
<feature type="domain" description="Transglutaminase-like" evidence="3">
    <location>
        <begin position="470"/>
        <end position="547"/>
    </location>
</feature>
<gene>
    <name evidence="4" type="ORF">ACFO3D_14645</name>
</gene>
<dbReference type="Pfam" id="PF01841">
    <property type="entry name" value="Transglut_core"/>
    <property type="match status" value="1"/>
</dbReference>
<dbReference type="SUPFAM" id="SSF54001">
    <property type="entry name" value="Cysteine proteinases"/>
    <property type="match status" value="1"/>
</dbReference>
<evidence type="ECO:0000256" key="2">
    <source>
        <dbReference type="SAM" id="Phobius"/>
    </source>
</evidence>
<dbReference type="PANTHER" id="PTHR42736">
    <property type="entry name" value="PROTEIN-GLUTAMINE GAMMA-GLUTAMYLTRANSFERASE"/>
    <property type="match status" value="1"/>
</dbReference>
<feature type="transmembrane region" description="Helical" evidence="2">
    <location>
        <begin position="605"/>
        <end position="623"/>
    </location>
</feature>
<feature type="transmembrane region" description="Helical" evidence="2">
    <location>
        <begin position="139"/>
        <end position="159"/>
    </location>
</feature>
<keyword evidence="2" id="KW-0812">Transmembrane</keyword>
<dbReference type="Proteomes" id="UP001595989">
    <property type="component" value="Unassembled WGS sequence"/>
</dbReference>
<accession>A0ABV9DM42</accession>
<keyword evidence="2" id="KW-1133">Transmembrane helix</keyword>
<organism evidence="4 5">
    <name type="scientific">Virgibacillus kekensis</name>
    <dbReference type="NCBI Taxonomy" id="202261"/>
    <lineage>
        <taxon>Bacteria</taxon>
        <taxon>Bacillati</taxon>
        <taxon>Bacillota</taxon>
        <taxon>Bacilli</taxon>
        <taxon>Bacillales</taxon>
        <taxon>Bacillaceae</taxon>
        <taxon>Virgibacillus</taxon>
    </lineage>
</organism>
<name>A0ABV9DM42_9BACI</name>
<dbReference type="Gene3D" id="3.10.620.30">
    <property type="match status" value="1"/>
</dbReference>
<dbReference type="InterPro" id="IPR038765">
    <property type="entry name" value="Papain-like_cys_pep_sf"/>
</dbReference>
<keyword evidence="5" id="KW-1185">Reference proteome</keyword>
<feature type="transmembrane region" description="Helical" evidence="2">
    <location>
        <begin position="194"/>
        <end position="219"/>
    </location>
</feature>
<feature type="transmembrane region" description="Helical" evidence="2">
    <location>
        <begin position="7"/>
        <end position="28"/>
    </location>
</feature>
<dbReference type="PANTHER" id="PTHR42736:SF1">
    <property type="entry name" value="PROTEIN-GLUTAMINE GAMMA-GLUTAMYLTRANSFERASE"/>
    <property type="match status" value="1"/>
</dbReference>
<dbReference type="InterPro" id="IPR052901">
    <property type="entry name" value="Bact_TGase-like"/>
</dbReference>
<evidence type="ECO:0000256" key="1">
    <source>
        <dbReference type="SAM" id="MobiDB-lite"/>
    </source>
</evidence>
<dbReference type="Pfam" id="PF13559">
    <property type="entry name" value="DUF4129"/>
    <property type="match status" value="1"/>
</dbReference>
<reference evidence="5" key="1">
    <citation type="journal article" date="2019" name="Int. J. Syst. Evol. Microbiol.">
        <title>The Global Catalogue of Microorganisms (GCM) 10K type strain sequencing project: providing services to taxonomists for standard genome sequencing and annotation.</title>
        <authorList>
            <consortium name="The Broad Institute Genomics Platform"/>
            <consortium name="The Broad Institute Genome Sequencing Center for Infectious Disease"/>
            <person name="Wu L."/>
            <person name="Ma J."/>
        </authorList>
    </citation>
    <scope>NUCLEOTIDE SEQUENCE [LARGE SCALE GENOMIC DNA]</scope>
    <source>
        <strain evidence="5">CGMCC 4.7426</strain>
    </source>
</reference>
<feature type="region of interest" description="Disordered" evidence="1">
    <location>
        <begin position="552"/>
        <end position="595"/>
    </location>
</feature>
<keyword evidence="2" id="KW-0472">Membrane</keyword>
<dbReference type="RefSeq" id="WP_390297572.1">
    <property type="nucleotide sequence ID" value="NZ_JBHSFU010000008.1"/>
</dbReference>
<feature type="transmembrane region" description="Helical" evidence="2">
    <location>
        <begin position="112"/>
        <end position="132"/>
    </location>
</feature>
<dbReference type="InterPro" id="IPR002931">
    <property type="entry name" value="Transglutaminase-like"/>
</dbReference>
<evidence type="ECO:0000313" key="5">
    <source>
        <dbReference type="Proteomes" id="UP001595989"/>
    </source>
</evidence>
<evidence type="ECO:0000313" key="4">
    <source>
        <dbReference type="EMBL" id="MFC4559434.1"/>
    </source>
</evidence>
<dbReference type="InterPro" id="IPR025403">
    <property type="entry name" value="TgpA-like_C"/>
</dbReference>
<sequence length="724" mass="83234">MKNETPMLYTAVLYICAFILFLEWLYPVNVVGDVTNLTVFILFTLFCFLISMLEIKWWLSMALKGFGLVFIIHSLFLVYPFLSKPWVTQLFTEIGFNVNVLINQEWYELTPMFRSILFLILIWLMSYLLHYWFIVMKKIFLFVILTFIYLTVLDTFTAYDADTAIVRTFIFSFVALGITNFFKEIDREAIRFSWARNAPIWVIPIISVVLFSTLIGYAAPKFSPQWPDPVPFLRSAADGAGSSGGGAGIQKVGYGTNDSRLGGSFVQSYTPVFQASAKDDHYWRIESKDIYTGKGWERSSDLNFERQPSDEIDLNLARVETQEFQTSIDFQNRGSIDKMVYPYGISGVETDKNVDFMLDRQFGVIQAWQNGGNTDLDRFTITYDRPSYNVGKLRQAGEEDPAAIKERYTQLPESLPERVGELATQVTANTENRYDAAKTIESYFNQNGFVYRINNVPVPKENQDYVDQFLFESRAGYCDNFSTAMVVMLRTLDIPARWVKGFTAGTVVDQGESADAHDIYEVTNANAHSWVEVYFPEVGWVPFEPTQGFSNPAEFQADPASATPETDVEVPQTPEEQQEQVEKPEENAAAAANNDDGNSNFTVNWWYVLTGAAVLLLVAYVLYRTRFRWQSIYLHYKFKRHGDQRTYQEVYHHLLKVLAVKGLAKDEGQTLREYSRRIDSRYNTDEMGQLTAHYERILYRNNLDNNAADNLSQLWKNLIKRIMG</sequence>
<comment type="caution">
    <text evidence="4">The sequence shown here is derived from an EMBL/GenBank/DDBJ whole genome shotgun (WGS) entry which is preliminary data.</text>
</comment>
<feature type="transmembrane region" description="Helical" evidence="2">
    <location>
        <begin position="34"/>
        <end position="53"/>
    </location>
</feature>
<feature type="transmembrane region" description="Helical" evidence="2">
    <location>
        <begin position="65"/>
        <end position="82"/>
    </location>
</feature>
<protein>
    <submittedName>
        <fullName evidence="4">Transglutaminase domain-containing protein</fullName>
    </submittedName>
</protein>
<dbReference type="EMBL" id="JBHSFU010000008">
    <property type="protein sequence ID" value="MFC4559434.1"/>
    <property type="molecule type" value="Genomic_DNA"/>
</dbReference>
<evidence type="ECO:0000259" key="3">
    <source>
        <dbReference type="SMART" id="SM00460"/>
    </source>
</evidence>
<feature type="transmembrane region" description="Helical" evidence="2">
    <location>
        <begin position="165"/>
        <end position="182"/>
    </location>
</feature>